<evidence type="ECO:0000313" key="1">
    <source>
        <dbReference type="EMBL" id="AXK83447.1"/>
    </source>
</evidence>
<dbReference type="KEGG" id="ptaw:DW352_24725"/>
<dbReference type="AlphaFoldDB" id="A0A346A2Q0"/>
<dbReference type="Proteomes" id="UP000254889">
    <property type="component" value="Chromosome"/>
</dbReference>
<evidence type="ECO:0008006" key="3">
    <source>
        <dbReference type="Google" id="ProtNLM"/>
    </source>
</evidence>
<reference evidence="1 2" key="1">
    <citation type="submission" date="2018-07" db="EMBL/GenBank/DDBJ databases">
        <authorList>
            <person name="Quirk P.G."/>
            <person name="Krulwich T.A."/>
        </authorList>
    </citation>
    <scope>NUCLEOTIDE SEQUENCE [LARGE SCALE GENOMIC DNA]</scope>
    <source>
        <strain evidence="1 2">CC-BB4</strain>
    </source>
</reference>
<protein>
    <recommendedName>
        <fullName evidence="3">Phytanoyl-CoA dioxygenase</fullName>
    </recommendedName>
</protein>
<accession>A0A346A2Q0</accession>
<keyword evidence="2" id="KW-1185">Reference proteome</keyword>
<dbReference type="InterPro" id="IPR012668">
    <property type="entry name" value="CHP02466"/>
</dbReference>
<gene>
    <name evidence="1" type="ORF">DW352_24725</name>
</gene>
<dbReference type="OrthoDB" id="9783136at2"/>
<sequence>MLDRPYRVNPTAAAPVALTDKQMFMLFPTPLFMGKVSDISLCDRVETKLRDLKNSGVGHSSPEGAVLAYMSPDDIQTLPEMKELVDVIMRESGQILDALAVKRDSHYISNMWANIANPNRRHHLHIHPNCLLSGIIYIATPKRCGQTLFVSPRLLSKGLEPTYTQKNELNADVFSFPAEKGRMVMWPAHLPHGVEQGAAEEADERIVVAFNIMIRGKIEQHTAQLSLL</sequence>
<dbReference type="Gene3D" id="2.60.120.620">
    <property type="entry name" value="q2cbj1_9rhob like domain"/>
    <property type="match status" value="1"/>
</dbReference>
<evidence type="ECO:0000313" key="2">
    <source>
        <dbReference type="Proteomes" id="UP000254889"/>
    </source>
</evidence>
<organism evidence="1 2">
    <name type="scientific">Pseudolabrys taiwanensis</name>
    <dbReference type="NCBI Taxonomy" id="331696"/>
    <lineage>
        <taxon>Bacteria</taxon>
        <taxon>Pseudomonadati</taxon>
        <taxon>Pseudomonadota</taxon>
        <taxon>Alphaproteobacteria</taxon>
        <taxon>Hyphomicrobiales</taxon>
        <taxon>Xanthobacteraceae</taxon>
        <taxon>Pseudolabrys</taxon>
    </lineage>
</organism>
<name>A0A346A2Q0_9HYPH</name>
<proteinExistence type="predicted"/>
<dbReference type="Pfam" id="PF13759">
    <property type="entry name" value="2OG-FeII_Oxy_5"/>
    <property type="match status" value="1"/>
</dbReference>
<dbReference type="EMBL" id="CP031417">
    <property type="protein sequence ID" value="AXK83447.1"/>
    <property type="molecule type" value="Genomic_DNA"/>
</dbReference>
<dbReference type="NCBIfam" id="TIGR02466">
    <property type="entry name" value="TIGR02466 family protein"/>
    <property type="match status" value="1"/>
</dbReference>
<dbReference type="RefSeq" id="WP_115693826.1">
    <property type="nucleotide sequence ID" value="NZ_CP031417.1"/>
</dbReference>